<comment type="caution">
    <text evidence="6">The sequence shown here is derived from an EMBL/GenBank/DDBJ whole genome shotgun (WGS) entry which is preliminary data.</text>
</comment>
<keyword evidence="4" id="KW-0812">Transmembrane</keyword>
<evidence type="ECO:0000256" key="4">
    <source>
        <dbReference type="SAM" id="Phobius"/>
    </source>
</evidence>
<dbReference type="PROSITE" id="PS01124">
    <property type="entry name" value="HTH_ARAC_FAMILY_2"/>
    <property type="match status" value="1"/>
</dbReference>
<feature type="domain" description="HTH araC/xylS-type" evidence="5">
    <location>
        <begin position="409"/>
        <end position="517"/>
    </location>
</feature>
<keyword evidence="7" id="KW-1185">Reference proteome</keyword>
<keyword evidence="1" id="KW-0805">Transcription regulation</keyword>
<dbReference type="Gene3D" id="1.10.10.60">
    <property type="entry name" value="Homeodomain-like"/>
    <property type="match status" value="2"/>
</dbReference>
<reference evidence="6" key="1">
    <citation type="submission" date="2020-10" db="EMBL/GenBank/DDBJ databases">
        <authorList>
            <person name="Lu T."/>
            <person name="Wang Q."/>
            <person name="Han X."/>
        </authorList>
    </citation>
    <scope>NUCLEOTIDE SEQUENCE</scope>
    <source>
        <strain evidence="6">WQ 117</strain>
    </source>
</reference>
<evidence type="ECO:0000259" key="5">
    <source>
        <dbReference type="PROSITE" id="PS01124"/>
    </source>
</evidence>
<dbReference type="GO" id="GO:0003700">
    <property type="term" value="F:DNA-binding transcription factor activity"/>
    <property type="evidence" value="ECO:0007669"/>
    <property type="project" value="InterPro"/>
</dbReference>
<feature type="transmembrane region" description="Helical" evidence="4">
    <location>
        <begin position="343"/>
        <end position="362"/>
    </location>
</feature>
<keyword evidence="2" id="KW-0238">DNA-binding</keyword>
<evidence type="ECO:0000256" key="3">
    <source>
        <dbReference type="ARBA" id="ARBA00023163"/>
    </source>
</evidence>
<dbReference type="PANTHER" id="PTHR43280">
    <property type="entry name" value="ARAC-FAMILY TRANSCRIPTIONAL REGULATOR"/>
    <property type="match status" value="1"/>
</dbReference>
<dbReference type="EMBL" id="JADGIK010000009">
    <property type="protein sequence ID" value="MBF0598166.1"/>
    <property type="molecule type" value="Genomic_DNA"/>
</dbReference>
<sequence length="524" mass="61056">MYKNLIYYALLFFLFSGSVLKSQNNQDFYKLLDKSIERLYQNPNESINFTEGILFNQQDPEHQMMLKNVISQAFIMKGEFVQSLRVSMDVENLDYNHTISNFSVFYSDYALAEQYQNVGLFNQSSRLLNEIIQQYSNSVNISKNSKITLAKVYQLESINQTVFKNYEKAIELIEKSTNLLEVISAENSILQLENSIFKASIYIQKQEIKEAKNILHQTILFLDKNDQFPFVKAFAYERAARASFLEKDYLNAIKYLEIANKAIIDLDYNLMKSYIYLGFSRNYLALNNKDKYQIFDKKYTDLKSKLEMNQKEGIRYLVKLTEAHEDNYSEYLQLSQQKKSNTILLTIGCIVGIASLILLYVYKNTLNAKKQLDFFNDQIQFLENRKTNSSTENVKEIKRNLVIHKDTENEIIMKLSDFEKSDRFLNPEISLAVLAGQLETNTKYLSEVINKYKGKNFNSYINHLRINYIAYLLKTQPEYLNYKVSYLATISGFSSHSSFATVFKSVTGVSPNVYIQQINQLENG</sequence>
<keyword evidence="4" id="KW-0472">Membrane</keyword>
<dbReference type="InterPro" id="IPR018060">
    <property type="entry name" value="HTH_AraC"/>
</dbReference>
<evidence type="ECO:0000313" key="6">
    <source>
        <dbReference type="EMBL" id="MBF0598166.1"/>
    </source>
</evidence>
<dbReference type="AlphaFoldDB" id="A0A8J7FWV8"/>
<dbReference type="SUPFAM" id="SSF46689">
    <property type="entry name" value="Homeodomain-like"/>
    <property type="match status" value="1"/>
</dbReference>
<dbReference type="InterPro" id="IPR009057">
    <property type="entry name" value="Homeodomain-like_sf"/>
</dbReference>
<proteinExistence type="predicted"/>
<name>A0A8J7FWV8_9FLAO</name>
<protein>
    <submittedName>
        <fullName evidence="6">Helix-turn-helix transcriptional regulator</fullName>
    </submittedName>
</protein>
<evidence type="ECO:0000256" key="1">
    <source>
        <dbReference type="ARBA" id="ARBA00023015"/>
    </source>
</evidence>
<keyword evidence="4" id="KW-1133">Transmembrane helix</keyword>
<accession>A0A8J7FWV8</accession>
<keyword evidence="3" id="KW-0804">Transcription</keyword>
<dbReference type="RefSeq" id="WP_194183713.1">
    <property type="nucleotide sequence ID" value="NZ_JADGIK010000009.1"/>
</dbReference>
<evidence type="ECO:0000256" key="2">
    <source>
        <dbReference type="ARBA" id="ARBA00023125"/>
    </source>
</evidence>
<evidence type="ECO:0000313" key="7">
    <source>
        <dbReference type="Proteomes" id="UP000608754"/>
    </source>
</evidence>
<dbReference type="GO" id="GO:0043565">
    <property type="term" value="F:sequence-specific DNA binding"/>
    <property type="evidence" value="ECO:0007669"/>
    <property type="project" value="InterPro"/>
</dbReference>
<dbReference type="PANTHER" id="PTHR43280:SF34">
    <property type="entry name" value="ARAC-FAMILY TRANSCRIPTIONAL REGULATOR"/>
    <property type="match status" value="1"/>
</dbReference>
<organism evidence="6 7">
    <name type="scientific">Faecalibacter rhinopitheci</name>
    <dbReference type="NCBI Taxonomy" id="2779678"/>
    <lineage>
        <taxon>Bacteria</taxon>
        <taxon>Pseudomonadati</taxon>
        <taxon>Bacteroidota</taxon>
        <taxon>Flavobacteriia</taxon>
        <taxon>Flavobacteriales</taxon>
        <taxon>Weeksellaceae</taxon>
        <taxon>Faecalibacter</taxon>
    </lineage>
</organism>
<dbReference type="Proteomes" id="UP000608754">
    <property type="component" value="Unassembled WGS sequence"/>
</dbReference>
<dbReference type="SMART" id="SM00342">
    <property type="entry name" value="HTH_ARAC"/>
    <property type="match status" value="1"/>
</dbReference>
<dbReference type="Pfam" id="PF12833">
    <property type="entry name" value="HTH_18"/>
    <property type="match status" value="1"/>
</dbReference>
<gene>
    <name evidence="6" type="ORF">IM532_12075</name>
</gene>